<dbReference type="OrthoDB" id="9814708at2"/>
<dbReference type="InterPro" id="IPR009056">
    <property type="entry name" value="Cyt_c-like_dom"/>
</dbReference>
<evidence type="ECO:0000256" key="7">
    <source>
        <dbReference type="SAM" id="SignalP"/>
    </source>
</evidence>
<evidence type="ECO:0000256" key="4">
    <source>
        <dbReference type="ARBA" id="ARBA00022982"/>
    </source>
</evidence>
<dbReference type="PRINTS" id="PR00607">
    <property type="entry name" value="CYTCHROMECIE"/>
</dbReference>
<dbReference type="RefSeq" id="WP_158760075.1">
    <property type="nucleotide sequence ID" value="NZ_CP046910.1"/>
</dbReference>
<dbReference type="GO" id="GO:0009055">
    <property type="term" value="F:electron transfer activity"/>
    <property type="evidence" value="ECO:0007669"/>
    <property type="project" value="InterPro"/>
</dbReference>
<dbReference type="InterPro" id="IPR002323">
    <property type="entry name" value="Cyt_CIE"/>
</dbReference>
<dbReference type="EMBL" id="CP046910">
    <property type="protein sequence ID" value="QGZ57126.1"/>
    <property type="molecule type" value="Genomic_DNA"/>
</dbReference>
<accession>A0A7Z2JA69</accession>
<protein>
    <submittedName>
        <fullName evidence="9">C-type cytochrome</fullName>
    </submittedName>
</protein>
<proteinExistence type="predicted"/>
<keyword evidence="2 6" id="KW-0349">Heme</keyword>
<keyword evidence="3 6" id="KW-0479">Metal-binding</keyword>
<dbReference type="PANTHER" id="PTHR40942:SF4">
    <property type="entry name" value="CYTOCHROME C5"/>
    <property type="match status" value="1"/>
</dbReference>
<dbReference type="PANTHER" id="PTHR40942">
    <property type="match status" value="1"/>
</dbReference>
<dbReference type="GO" id="GO:0005506">
    <property type="term" value="F:iron ion binding"/>
    <property type="evidence" value="ECO:0007669"/>
    <property type="project" value="InterPro"/>
</dbReference>
<dbReference type="Gene3D" id="1.10.760.10">
    <property type="entry name" value="Cytochrome c-like domain"/>
    <property type="match status" value="1"/>
</dbReference>
<evidence type="ECO:0000259" key="8">
    <source>
        <dbReference type="PROSITE" id="PS51007"/>
    </source>
</evidence>
<keyword evidence="7" id="KW-0732">Signal</keyword>
<evidence type="ECO:0000256" key="6">
    <source>
        <dbReference type="PROSITE-ProRule" id="PRU00433"/>
    </source>
</evidence>
<sequence>MKTRNTVIAAIGFALVLGLSACDKSSAAAQVGSVTPKSIAPIGVVALDPGVPAPSGFIKVAVSTAPAAAPTPGGEKVFKSVCFMCHQTGAGGAPILGNKTDWAPRIAKGKPTLYKHALEGFTGNNGMMPSRGGNPSLKDDEVKAAVDFMVSKIQ</sequence>
<keyword evidence="4" id="KW-0249">Electron transport</keyword>
<dbReference type="KEGG" id="pacp:FAZ97_19525"/>
<evidence type="ECO:0000313" key="10">
    <source>
        <dbReference type="Proteomes" id="UP000434209"/>
    </source>
</evidence>
<feature type="domain" description="Cytochrome c" evidence="8">
    <location>
        <begin position="69"/>
        <end position="153"/>
    </location>
</feature>
<reference evidence="9 10" key="1">
    <citation type="submission" date="2019-12" db="EMBL/GenBank/DDBJ databases">
        <title>Paraburkholderia acidiphila 7Q-K02 sp. nov and Paraburkholderia acidisoli DHF22 sp. nov., two strains isolated from forest soil.</title>
        <authorList>
            <person name="Gao Z."/>
            <person name="Qiu L."/>
        </authorList>
    </citation>
    <scope>NUCLEOTIDE SEQUENCE [LARGE SCALE GENOMIC DNA]</scope>
    <source>
        <strain evidence="9 10">7Q-K02</strain>
    </source>
</reference>
<gene>
    <name evidence="9" type="ORF">FAZ97_19525</name>
</gene>
<keyword evidence="10" id="KW-1185">Reference proteome</keyword>
<dbReference type="GO" id="GO:0020037">
    <property type="term" value="F:heme binding"/>
    <property type="evidence" value="ECO:0007669"/>
    <property type="project" value="InterPro"/>
</dbReference>
<name>A0A7Z2JA69_9BURK</name>
<evidence type="ECO:0000313" key="9">
    <source>
        <dbReference type="EMBL" id="QGZ57126.1"/>
    </source>
</evidence>
<keyword evidence="1" id="KW-0813">Transport</keyword>
<evidence type="ECO:0000256" key="5">
    <source>
        <dbReference type="ARBA" id="ARBA00023004"/>
    </source>
</evidence>
<dbReference type="Proteomes" id="UP000434209">
    <property type="component" value="Chromosome 2"/>
</dbReference>
<dbReference type="PROSITE" id="PS51007">
    <property type="entry name" value="CYTC"/>
    <property type="match status" value="1"/>
</dbReference>
<dbReference type="PROSITE" id="PS51257">
    <property type="entry name" value="PROKAR_LIPOPROTEIN"/>
    <property type="match status" value="1"/>
</dbReference>
<dbReference type="AlphaFoldDB" id="A0A7Z2JA69"/>
<dbReference type="Pfam" id="PF13442">
    <property type="entry name" value="Cytochrome_CBB3"/>
    <property type="match status" value="1"/>
</dbReference>
<feature type="chain" id="PRO_5031384670" evidence="7">
    <location>
        <begin position="22"/>
        <end position="154"/>
    </location>
</feature>
<organism evidence="9 10">
    <name type="scientific">Paraburkholderia acidiphila</name>
    <dbReference type="NCBI Taxonomy" id="2571747"/>
    <lineage>
        <taxon>Bacteria</taxon>
        <taxon>Pseudomonadati</taxon>
        <taxon>Pseudomonadota</taxon>
        <taxon>Betaproteobacteria</taxon>
        <taxon>Burkholderiales</taxon>
        <taxon>Burkholderiaceae</taxon>
        <taxon>Paraburkholderia</taxon>
    </lineage>
</organism>
<evidence type="ECO:0000256" key="1">
    <source>
        <dbReference type="ARBA" id="ARBA00022448"/>
    </source>
</evidence>
<keyword evidence="5 6" id="KW-0408">Iron</keyword>
<evidence type="ECO:0000256" key="3">
    <source>
        <dbReference type="ARBA" id="ARBA00022723"/>
    </source>
</evidence>
<feature type="signal peptide" evidence="7">
    <location>
        <begin position="1"/>
        <end position="21"/>
    </location>
</feature>
<dbReference type="InterPro" id="IPR036909">
    <property type="entry name" value="Cyt_c-like_dom_sf"/>
</dbReference>
<evidence type="ECO:0000256" key="2">
    <source>
        <dbReference type="ARBA" id="ARBA00022617"/>
    </source>
</evidence>
<dbReference type="SUPFAM" id="SSF46626">
    <property type="entry name" value="Cytochrome c"/>
    <property type="match status" value="1"/>
</dbReference>